<accession>A0A3D8GQW8</accession>
<gene>
    <name evidence="4" type="ORF">DRW41_12320</name>
</gene>
<dbReference type="InterPro" id="IPR051462">
    <property type="entry name" value="CBS_domain-containing"/>
</dbReference>
<dbReference type="RefSeq" id="WP_115452572.1">
    <property type="nucleotide sequence ID" value="NZ_QNQT01000005.1"/>
</dbReference>
<feature type="domain" description="CBS" evidence="3">
    <location>
        <begin position="7"/>
        <end position="67"/>
    </location>
</feature>
<evidence type="ECO:0000313" key="4">
    <source>
        <dbReference type="EMBL" id="RDU36579.1"/>
    </source>
</evidence>
<evidence type="ECO:0000256" key="2">
    <source>
        <dbReference type="PROSITE-ProRule" id="PRU00703"/>
    </source>
</evidence>
<dbReference type="InterPro" id="IPR000644">
    <property type="entry name" value="CBS_dom"/>
</dbReference>
<keyword evidence="2" id="KW-0129">CBS domain</keyword>
<evidence type="ECO:0000313" key="5">
    <source>
        <dbReference type="Proteomes" id="UP000257144"/>
    </source>
</evidence>
<dbReference type="OrthoDB" id="1706107at2"/>
<evidence type="ECO:0000259" key="3">
    <source>
        <dbReference type="PROSITE" id="PS51371"/>
    </source>
</evidence>
<keyword evidence="1" id="KW-0677">Repeat</keyword>
<dbReference type="PROSITE" id="PS51371">
    <property type="entry name" value="CBS"/>
    <property type="match status" value="1"/>
</dbReference>
<keyword evidence="5" id="KW-1185">Reference proteome</keyword>
<dbReference type="Gene3D" id="3.10.580.10">
    <property type="entry name" value="CBS-domain"/>
    <property type="match status" value="1"/>
</dbReference>
<dbReference type="EMBL" id="QNQT01000005">
    <property type="protein sequence ID" value="RDU36579.1"/>
    <property type="molecule type" value="Genomic_DNA"/>
</dbReference>
<dbReference type="Pfam" id="PF00571">
    <property type="entry name" value="CBS"/>
    <property type="match status" value="1"/>
</dbReference>
<evidence type="ECO:0000256" key="1">
    <source>
        <dbReference type="ARBA" id="ARBA00022737"/>
    </source>
</evidence>
<dbReference type="PANTHER" id="PTHR48108:SF26">
    <property type="entry name" value="CBS DOMAIN-CONTAINING PROTEIN DDB_G0289609"/>
    <property type="match status" value="1"/>
</dbReference>
<dbReference type="AlphaFoldDB" id="A0A3D8GQW8"/>
<protein>
    <recommendedName>
        <fullName evidence="3">CBS domain-containing protein</fullName>
    </recommendedName>
</protein>
<dbReference type="SUPFAM" id="SSF54631">
    <property type="entry name" value="CBS-domain pair"/>
    <property type="match status" value="1"/>
</dbReference>
<dbReference type="PANTHER" id="PTHR48108">
    <property type="entry name" value="CBS DOMAIN-CONTAINING PROTEIN CBSX2, CHLOROPLASTIC"/>
    <property type="match status" value="1"/>
</dbReference>
<organism evidence="4 5">
    <name type="scientific">Neobacillus piezotolerans</name>
    <dbReference type="NCBI Taxonomy" id="2259171"/>
    <lineage>
        <taxon>Bacteria</taxon>
        <taxon>Bacillati</taxon>
        <taxon>Bacillota</taxon>
        <taxon>Bacilli</taxon>
        <taxon>Bacillales</taxon>
        <taxon>Bacillaceae</taxon>
        <taxon>Neobacillus</taxon>
    </lineage>
</organism>
<proteinExistence type="predicted"/>
<sequence>MFVKSIMIPKFKCHTVQGGESVKNALQLLEEQQIDGLPVLEGDLYAGIVTRYRIYEQFFLSGLQKDEFLENTRISDIATHKEDFLEGGEIFENTLMKLRNFPLLAIVDKGMKFLGAVTRYDVIDQFQSAFGMNQPGVRIAFTSVETEGRIARLAEIAHQFHEHIISLVTFDETDKLVRRIVMKVEKKDNLDKFIKKLEEHGFRILNIHEDA</sequence>
<dbReference type="CDD" id="cd02205">
    <property type="entry name" value="CBS_pair_SF"/>
    <property type="match status" value="1"/>
</dbReference>
<comment type="caution">
    <text evidence="4">The sequence shown here is derived from an EMBL/GenBank/DDBJ whole genome shotgun (WGS) entry which is preliminary data.</text>
</comment>
<reference evidence="4 5" key="1">
    <citation type="submission" date="2018-07" db="EMBL/GenBank/DDBJ databases">
        <title>Bacillus sp. YLB-04 draft genome sequence.</title>
        <authorList>
            <person name="Yu L."/>
            <person name="Tang X."/>
        </authorList>
    </citation>
    <scope>NUCLEOTIDE SEQUENCE [LARGE SCALE GENOMIC DNA]</scope>
    <source>
        <strain evidence="4 5">YLB-04</strain>
    </source>
</reference>
<dbReference type="Proteomes" id="UP000257144">
    <property type="component" value="Unassembled WGS sequence"/>
</dbReference>
<dbReference type="InterPro" id="IPR046342">
    <property type="entry name" value="CBS_dom_sf"/>
</dbReference>
<name>A0A3D8GQW8_9BACI</name>